<dbReference type="EMBL" id="VITN01000014">
    <property type="protein sequence ID" value="TWB15426.1"/>
    <property type="molecule type" value="Genomic_DNA"/>
</dbReference>
<dbReference type="InterPro" id="IPR017767">
    <property type="entry name" value="PC-PLC"/>
</dbReference>
<dbReference type="PANTHER" id="PTHR31956:SF36">
    <property type="entry name" value="NON-HEMOLYTIC PHOSPHOLIPASE C"/>
    <property type="match status" value="1"/>
</dbReference>
<evidence type="ECO:0000259" key="6">
    <source>
        <dbReference type="Pfam" id="PF05506"/>
    </source>
</evidence>
<reference evidence="7 8" key="1">
    <citation type="submission" date="2019-06" db="EMBL/GenBank/DDBJ databases">
        <title>Genomic Encyclopedia of Type Strains, Phase IV (KMG-V): Genome sequencing to study the core and pangenomes of soil and plant-associated prokaryotes.</title>
        <authorList>
            <person name="Whitman W."/>
        </authorList>
    </citation>
    <scope>NUCLEOTIDE SEQUENCE [LARGE SCALE GENOMIC DNA]</scope>
    <source>
        <strain evidence="7 8">BR 11880</strain>
    </source>
</reference>
<dbReference type="GO" id="GO:0016042">
    <property type="term" value="P:lipid catabolic process"/>
    <property type="evidence" value="ECO:0007669"/>
    <property type="project" value="InterPro"/>
</dbReference>
<evidence type="ECO:0000256" key="1">
    <source>
        <dbReference type="ARBA" id="ARBA00009717"/>
    </source>
</evidence>
<evidence type="ECO:0000256" key="4">
    <source>
        <dbReference type="SAM" id="MobiDB-lite"/>
    </source>
</evidence>
<evidence type="ECO:0000256" key="3">
    <source>
        <dbReference type="ARBA" id="ARBA00022801"/>
    </source>
</evidence>
<name>A0A560F1D4_9PROT</name>
<dbReference type="Pfam" id="PF04185">
    <property type="entry name" value="Phosphoesterase"/>
    <property type="match status" value="1"/>
</dbReference>
<keyword evidence="5" id="KW-0732">Signal</keyword>
<feature type="compositionally biased region" description="Pro residues" evidence="4">
    <location>
        <begin position="355"/>
        <end position="366"/>
    </location>
</feature>
<feature type="domain" description="Bacterial phospholipase C C-terminal" evidence="6">
    <location>
        <begin position="511"/>
        <end position="603"/>
    </location>
</feature>
<feature type="region of interest" description="Disordered" evidence="4">
    <location>
        <begin position="196"/>
        <end position="218"/>
    </location>
</feature>
<feature type="signal peptide" evidence="5">
    <location>
        <begin position="1"/>
        <end position="25"/>
    </location>
</feature>
<organism evidence="7 8">
    <name type="scientific">Nitrospirillum amazonense</name>
    <dbReference type="NCBI Taxonomy" id="28077"/>
    <lineage>
        <taxon>Bacteria</taxon>
        <taxon>Pseudomonadati</taxon>
        <taxon>Pseudomonadota</taxon>
        <taxon>Alphaproteobacteria</taxon>
        <taxon>Rhodospirillales</taxon>
        <taxon>Azospirillaceae</taxon>
        <taxon>Nitrospirillum</taxon>
    </lineage>
</organism>
<dbReference type="PANTHER" id="PTHR31956">
    <property type="entry name" value="NON-SPECIFIC PHOSPHOLIPASE C4-RELATED"/>
    <property type="match status" value="1"/>
</dbReference>
<evidence type="ECO:0000256" key="5">
    <source>
        <dbReference type="SAM" id="SignalP"/>
    </source>
</evidence>
<protein>
    <recommendedName>
        <fullName evidence="2">phospholipase C</fullName>
        <ecNumber evidence="2">3.1.4.3</ecNumber>
    </recommendedName>
</protein>
<dbReference type="CDD" id="cd16014">
    <property type="entry name" value="PLC"/>
    <property type="match status" value="1"/>
</dbReference>
<dbReference type="EC" id="3.1.4.3" evidence="2"/>
<dbReference type="GO" id="GO:0034480">
    <property type="term" value="F:phosphatidylcholine phospholipase C activity"/>
    <property type="evidence" value="ECO:0007669"/>
    <property type="project" value="UniProtKB-EC"/>
</dbReference>
<dbReference type="RefSeq" id="WP_145751614.1">
    <property type="nucleotide sequence ID" value="NZ_VITN01000014.1"/>
</dbReference>
<dbReference type="InterPro" id="IPR007312">
    <property type="entry name" value="Phosphoesterase"/>
</dbReference>
<gene>
    <name evidence="7" type="ORF">FBZ89_11419</name>
</gene>
<comment type="similarity">
    <text evidence="1">Belongs to the bacterial phospholipase C family.</text>
</comment>
<evidence type="ECO:0000313" key="7">
    <source>
        <dbReference type="EMBL" id="TWB15426.1"/>
    </source>
</evidence>
<dbReference type="NCBIfam" id="TIGR03396">
    <property type="entry name" value="PC_PLC"/>
    <property type="match status" value="1"/>
</dbReference>
<feature type="region of interest" description="Disordered" evidence="4">
    <location>
        <begin position="679"/>
        <end position="699"/>
    </location>
</feature>
<accession>A0A560F1D4</accession>
<dbReference type="InterPro" id="IPR008475">
    <property type="entry name" value="PLipase_C_C"/>
</dbReference>
<dbReference type="InterPro" id="IPR006311">
    <property type="entry name" value="TAT_signal"/>
</dbReference>
<dbReference type="Pfam" id="PF05506">
    <property type="entry name" value="PLipase_C_C"/>
    <property type="match status" value="1"/>
</dbReference>
<keyword evidence="3" id="KW-0378">Hydrolase</keyword>
<proteinExistence type="inferred from homology"/>
<comment type="caution">
    <text evidence="7">The sequence shown here is derived from an EMBL/GenBank/DDBJ whole genome shotgun (WGS) entry which is preliminary data.</text>
</comment>
<feature type="region of interest" description="Disordered" evidence="4">
    <location>
        <begin position="354"/>
        <end position="375"/>
    </location>
</feature>
<dbReference type="AlphaFoldDB" id="A0A560F1D4"/>
<dbReference type="Gene3D" id="3.40.720.10">
    <property type="entry name" value="Alkaline Phosphatase, subunit A"/>
    <property type="match status" value="2"/>
</dbReference>
<dbReference type="InterPro" id="IPR017850">
    <property type="entry name" value="Alkaline_phosphatase_core_sf"/>
</dbReference>
<evidence type="ECO:0000256" key="2">
    <source>
        <dbReference type="ARBA" id="ARBA00012018"/>
    </source>
</evidence>
<feature type="chain" id="PRO_5021856832" description="phospholipase C" evidence="5">
    <location>
        <begin position="26"/>
        <end position="699"/>
    </location>
</feature>
<dbReference type="OrthoDB" id="9770871at2"/>
<evidence type="ECO:0000313" key="8">
    <source>
        <dbReference type="Proteomes" id="UP000319859"/>
    </source>
</evidence>
<dbReference type="PROSITE" id="PS51318">
    <property type="entry name" value="TAT"/>
    <property type="match status" value="1"/>
</dbReference>
<dbReference type="Proteomes" id="UP000319859">
    <property type="component" value="Unassembled WGS sequence"/>
</dbReference>
<sequence length="699" mass="75954">MMDRRSLLRHALGGAALAGLPPALARAAAIPADVRTGTIEDVAHIVVLMQENRGFDHYFGTLSGVCGFGDRFPIPVPPGPDGQPLTVWDQRDRTDPHPRLVNPFHLSTKAHFDLMRMLGTPHQWANAQAAWDNGRMAHWPEAKTQRAMGYYAREDIPFQFAMAEAFTICDAYHCAMHTGTNTNRLFLWTGTNDPHGKGGGPALDNPDDDLTKPDAASTPRFSWTTYPERLEAAGISWGHYQDMADNFGDNPLANFLQYRAAYRGDPGSRAVLREKGLSTRALDKLREDVLADRLPQISWVVGTEEGSEHPGPSSPAQGAAYTAQVIDALTANPKVWARTVLFITFDENDGFFDHVPPPAPPSPDPDAPGGFAGASTAVTDDDYHRLKAPGADGDDLNLRGRPYGLGPRVPCYILSPWSRGGWVHSEVADHTSIIRFMEHRFGVMEPNISAWRRAVCGDLLTAFDFRTPNAKLAPLPDTVPTRDRARAIVGQTVPETPVAPPHPVQEAGTRPSRRLRYALEVAGQVDTAAGTLRLDFSAGAGQGANGQGAVFHVYDRLRLDAIPRRYTVEAGRTLSGDWHLTGPDGAYDLWVRGPNGFHRAFTGTRAGAAGISWAVEGESLRITVAPGTGVSVQPGAYLDHHRPWTPGPEGGVMRWPLRPTGGWYDMVITGDHVQRRLAGRADGDWPASSDPAIGSTRPA</sequence>